<dbReference type="SUPFAM" id="SSF55729">
    <property type="entry name" value="Acyl-CoA N-acyltransferases (Nat)"/>
    <property type="match status" value="1"/>
</dbReference>
<keyword evidence="3" id="KW-0808">Transferase</keyword>
<dbReference type="EMBL" id="JACHDO010000001">
    <property type="protein sequence ID" value="MBB5490347.1"/>
    <property type="molecule type" value="Genomic_DNA"/>
</dbReference>
<comment type="caution">
    <text evidence="3">The sequence shown here is derived from an EMBL/GenBank/DDBJ whole genome shotgun (WGS) entry which is preliminary data.</text>
</comment>
<dbReference type="GO" id="GO:0016747">
    <property type="term" value="F:acyltransferase activity, transferring groups other than amino-acyl groups"/>
    <property type="evidence" value="ECO:0007669"/>
    <property type="project" value="InterPro"/>
</dbReference>
<reference evidence="3 4" key="1">
    <citation type="submission" date="2020-08" db="EMBL/GenBank/DDBJ databases">
        <title>Sequencing the genomes of 1000 actinobacteria strains.</title>
        <authorList>
            <person name="Klenk H.-P."/>
        </authorList>
    </citation>
    <scope>NUCLEOTIDE SEQUENCE [LARGE SCALE GENOMIC DNA]</scope>
    <source>
        <strain evidence="3 4">DSM 44598</strain>
    </source>
</reference>
<dbReference type="Pfam" id="PF13508">
    <property type="entry name" value="Acetyltransf_7"/>
    <property type="match status" value="1"/>
</dbReference>
<evidence type="ECO:0000256" key="1">
    <source>
        <dbReference type="SAM" id="MobiDB-lite"/>
    </source>
</evidence>
<keyword evidence="4" id="KW-1185">Reference proteome</keyword>
<dbReference type="InterPro" id="IPR016181">
    <property type="entry name" value="Acyl_CoA_acyltransferase"/>
</dbReference>
<proteinExistence type="predicted"/>
<organism evidence="3 4">
    <name type="scientific">Nocardiopsis metallicus</name>
    <dbReference type="NCBI Taxonomy" id="179819"/>
    <lineage>
        <taxon>Bacteria</taxon>
        <taxon>Bacillati</taxon>
        <taxon>Actinomycetota</taxon>
        <taxon>Actinomycetes</taxon>
        <taxon>Streptosporangiales</taxon>
        <taxon>Nocardiopsidaceae</taxon>
        <taxon>Nocardiopsis</taxon>
    </lineage>
</organism>
<protein>
    <submittedName>
        <fullName evidence="3">GNAT superfamily N-acetyltransferase</fullName>
    </submittedName>
</protein>
<sequence length="231" mass="25054">MASSAPHPSAPSHHPFSPSSSRASSRVRRLVGHWVHGWALTRGVPAPVRVPHGHRLDVGVPGHRVRHVMPDARRIAELSRALSAPDSWLKVCGPREETLAALDPRWRVGDPEYLMCAELSPVPVPVPEPYVYRLNRGGAHHRGRALTTEGATAASALMSTHEGSAVFDKVVTEPEHRRHGLAGAVMNALGRTARAQGVYTGLLVATEEGRGLYEHLGWEVVCEVTPAHLSR</sequence>
<name>A0A840WF60_9ACTN</name>
<dbReference type="PROSITE" id="PS51186">
    <property type="entry name" value="GNAT"/>
    <property type="match status" value="1"/>
</dbReference>
<feature type="region of interest" description="Disordered" evidence="1">
    <location>
        <begin position="1"/>
        <end position="22"/>
    </location>
</feature>
<dbReference type="Proteomes" id="UP000579647">
    <property type="component" value="Unassembled WGS sequence"/>
</dbReference>
<evidence type="ECO:0000313" key="3">
    <source>
        <dbReference type="EMBL" id="MBB5490347.1"/>
    </source>
</evidence>
<feature type="domain" description="N-acetyltransferase" evidence="2">
    <location>
        <begin position="97"/>
        <end position="231"/>
    </location>
</feature>
<dbReference type="AlphaFoldDB" id="A0A840WF60"/>
<dbReference type="Gene3D" id="3.40.630.30">
    <property type="match status" value="1"/>
</dbReference>
<dbReference type="RefSeq" id="WP_184363610.1">
    <property type="nucleotide sequence ID" value="NZ_BAAAKM010000088.1"/>
</dbReference>
<evidence type="ECO:0000313" key="4">
    <source>
        <dbReference type="Proteomes" id="UP000579647"/>
    </source>
</evidence>
<evidence type="ECO:0000259" key="2">
    <source>
        <dbReference type="PROSITE" id="PS51186"/>
    </source>
</evidence>
<accession>A0A840WF60</accession>
<gene>
    <name evidence="3" type="ORF">HNR07_001484</name>
</gene>
<dbReference type="InterPro" id="IPR000182">
    <property type="entry name" value="GNAT_dom"/>
</dbReference>